<dbReference type="AlphaFoldDB" id="A0A420FDM8"/>
<comment type="caution">
    <text evidence="2">The sequence shown here is derived from an EMBL/GenBank/DDBJ whole genome shotgun (WGS) entry which is preliminary data.</text>
</comment>
<reference evidence="2 3" key="1">
    <citation type="submission" date="2016-07" db="EMBL/GenBank/DDBJ databases">
        <title>Genome analysis of Sphingobacterium siyangense T12B17.</title>
        <authorList>
            <person name="Xu D."/>
            <person name="Su Y."/>
            <person name="Zheng S."/>
        </authorList>
    </citation>
    <scope>NUCLEOTIDE SEQUENCE [LARGE SCALE GENOMIC DNA]</scope>
    <source>
        <strain evidence="2 3">T12B17</strain>
    </source>
</reference>
<evidence type="ECO:0000313" key="3">
    <source>
        <dbReference type="Proteomes" id="UP000286402"/>
    </source>
</evidence>
<gene>
    <name evidence="2" type="ORF">BCY89_19110</name>
</gene>
<accession>A0A420FDM8</accession>
<dbReference type="Proteomes" id="UP000286402">
    <property type="component" value="Unassembled WGS sequence"/>
</dbReference>
<dbReference type="Gene3D" id="1.20.120.450">
    <property type="entry name" value="dinb family like domain"/>
    <property type="match status" value="1"/>
</dbReference>
<organism evidence="2 3">
    <name type="scientific">Sphingobacterium siyangense</name>
    <dbReference type="NCBI Taxonomy" id="459529"/>
    <lineage>
        <taxon>Bacteria</taxon>
        <taxon>Pseudomonadati</taxon>
        <taxon>Bacteroidota</taxon>
        <taxon>Sphingobacteriia</taxon>
        <taxon>Sphingobacteriales</taxon>
        <taxon>Sphingobacteriaceae</taxon>
        <taxon>Sphingobacterium</taxon>
    </lineage>
</organism>
<dbReference type="EMBL" id="MCAQ01000029">
    <property type="protein sequence ID" value="RKF31029.1"/>
    <property type="molecule type" value="Genomic_DNA"/>
</dbReference>
<keyword evidence="3" id="KW-1185">Reference proteome</keyword>
<evidence type="ECO:0000259" key="1">
    <source>
        <dbReference type="Pfam" id="PF12867"/>
    </source>
</evidence>
<feature type="domain" description="DinB-like" evidence="1">
    <location>
        <begin position="41"/>
        <end position="143"/>
    </location>
</feature>
<evidence type="ECO:0000313" key="2">
    <source>
        <dbReference type="EMBL" id="RKF31029.1"/>
    </source>
</evidence>
<sequence length="163" mass="19623">MQDSIMIKDALWSQFGASLDMLENAIHMCPDEHWDTALDFWYLSFHCLFWTDYYLSVEPNKFEPPKPFTFSEFDPTGKKPDRTYTRSEILAYLEHCRQKAKKYIGEFTPSRMNARWINESKNFSFLEILLYNMRHMQHHVAQLNLYLRQTIDRAPKWVSQVKK</sequence>
<dbReference type="InterPro" id="IPR024775">
    <property type="entry name" value="DinB-like"/>
</dbReference>
<proteinExistence type="predicted"/>
<dbReference type="RefSeq" id="WP_120336456.1">
    <property type="nucleotide sequence ID" value="NZ_CP070350.1"/>
</dbReference>
<dbReference type="Pfam" id="PF12867">
    <property type="entry name" value="DinB_2"/>
    <property type="match status" value="1"/>
</dbReference>
<name>A0A420FDM8_9SPHI</name>
<dbReference type="InterPro" id="IPR034660">
    <property type="entry name" value="DinB/YfiT-like"/>
</dbReference>
<protein>
    <recommendedName>
        <fullName evidence="1">DinB-like domain-containing protein</fullName>
    </recommendedName>
</protein>
<dbReference type="SUPFAM" id="SSF109854">
    <property type="entry name" value="DinB/YfiT-like putative metalloenzymes"/>
    <property type="match status" value="1"/>
</dbReference>